<keyword evidence="3 12" id="KW-0820">tRNA-binding</keyword>
<dbReference type="Gene3D" id="3.30.54.20">
    <property type="match status" value="1"/>
</dbReference>
<evidence type="ECO:0000256" key="12">
    <source>
        <dbReference type="HAMAP-Rule" id="MF_00036"/>
    </source>
</evidence>
<dbReference type="InterPro" id="IPR018164">
    <property type="entry name" value="Ala-tRNA-synth_IIc_N"/>
</dbReference>
<evidence type="ECO:0000256" key="9">
    <source>
        <dbReference type="ARBA" id="ARBA00022884"/>
    </source>
</evidence>
<evidence type="ECO:0000256" key="1">
    <source>
        <dbReference type="ARBA" id="ARBA00008226"/>
    </source>
</evidence>
<comment type="domain">
    <text evidence="12">Consists of three domains; the N-terminal catalytic domain, the editing domain and the C-terminal C-Ala domain. The editing domain removes incorrectly charged amino acids, while the C-Ala domain, along with tRNA(Ala), serves as a bridge to cooperatively bring together the editing and aminoacylation centers thus stimulating deacylation of misacylated tRNAs.</text>
</comment>
<evidence type="ECO:0000256" key="7">
    <source>
        <dbReference type="ARBA" id="ARBA00022833"/>
    </source>
</evidence>
<dbReference type="AlphaFoldDB" id="A0A7C5L8J5"/>
<evidence type="ECO:0000256" key="11">
    <source>
        <dbReference type="ARBA" id="ARBA00023146"/>
    </source>
</evidence>
<keyword evidence="10 12" id="KW-0648">Protein biosynthesis</keyword>
<evidence type="ECO:0000259" key="14">
    <source>
        <dbReference type="PROSITE" id="PS50860"/>
    </source>
</evidence>
<dbReference type="InterPro" id="IPR012947">
    <property type="entry name" value="tRNA_SAD"/>
</dbReference>
<name>A0A7C5L8J5_CALS0</name>
<dbReference type="InterPro" id="IPR045864">
    <property type="entry name" value="aa-tRNA-synth_II/BPL/LPL"/>
</dbReference>
<dbReference type="Gene3D" id="3.10.310.40">
    <property type="match status" value="1"/>
</dbReference>
<feature type="binding site" evidence="12">
    <location>
        <position position="705"/>
    </location>
    <ligand>
        <name>Zn(2+)</name>
        <dbReference type="ChEBI" id="CHEBI:29105"/>
    </ligand>
</feature>
<evidence type="ECO:0000256" key="4">
    <source>
        <dbReference type="ARBA" id="ARBA00022598"/>
    </source>
</evidence>
<dbReference type="SUPFAM" id="SSF55186">
    <property type="entry name" value="ThrRS/AlaRS common domain"/>
    <property type="match status" value="1"/>
</dbReference>
<keyword evidence="6 12" id="KW-0547">Nucleotide-binding</keyword>
<protein>
    <recommendedName>
        <fullName evidence="12">Alanine--tRNA ligase</fullName>
        <ecNumber evidence="12">6.1.1.7</ecNumber>
    </recommendedName>
    <alternativeName>
        <fullName evidence="12">Alanyl-tRNA synthetase</fullName>
        <shortName evidence="12">AlaRS</shortName>
    </alternativeName>
</protein>
<dbReference type="GO" id="GO:0008270">
    <property type="term" value="F:zinc ion binding"/>
    <property type="evidence" value="ECO:0007669"/>
    <property type="project" value="UniProtKB-UniRule"/>
</dbReference>
<dbReference type="GO" id="GO:0004813">
    <property type="term" value="F:alanine-tRNA ligase activity"/>
    <property type="evidence" value="ECO:0007669"/>
    <property type="project" value="UniProtKB-UniRule"/>
</dbReference>
<dbReference type="PRINTS" id="PR00980">
    <property type="entry name" value="TRNASYNTHALA"/>
</dbReference>
<proteinExistence type="inferred from homology"/>
<comment type="catalytic activity">
    <reaction evidence="12">
        <text>tRNA(Ala) + L-alanine + ATP = L-alanyl-tRNA(Ala) + AMP + diphosphate</text>
        <dbReference type="Rhea" id="RHEA:12540"/>
        <dbReference type="Rhea" id="RHEA-COMP:9657"/>
        <dbReference type="Rhea" id="RHEA-COMP:9923"/>
        <dbReference type="ChEBI" id="CHEBI:30616"/>
        <dbReference type="ChEBI" id="CHEBI:33019"/>
        <dbReference type="ChEBI" id="CHEBI:57972"/>
        <dbReference type="ChEBI" id="CHEBI:78442"/>
        <dbReference type="ChEBI" id="CHEBI:78497"/>
        <dbReference type="ChEBI" id="CHEBI:456215"/>
        <dbReference type="EC" id="6.1.1.7"/>
    </reaction>
</comment>
<feature type="binding site" evidence="12">
    <location>
        <position position="597"/>
    </location>
    <ligand>
        <name>Zn(2+)</name>
        <dbReference type="ChEBI" id="CHEBI:29105"/>
    </ligand>
</feature>
<dbReference type="InterPro" id="IPR022429">
    <property type="entry name" value="Ala-tRNA_lgiase_arc"/>
</dbReference>
<dbReference type="NCBIfam" id="TIGR00344">
    <property type="entry name" value="alaS"/>
    <property type="match status" value="1"/>
</dbReference>
<dbReference type="GO" id="GO:0005737">
    <property type="term" value="C:cytoplasm"/>
    <property type="evidence" value="ECO:0007669"/>
    <property type="project" value="UniProtKB-SubCell"/>
</dbReference>
<dbReference type="PANTHER" id="PTHR11777">
    <property type="entry name" value="ALANYL-TRNA SYNTHETASE"/>
    <property type="match status" value="1"/>
</dbReference>
<dbReference type="GO" id="GO:0005524">
    <property type="term" value="F:ATP binding"/>
    <property type="evidence" value="ECO:0007669"/>
    <property type="project" value="UniProtKB-UniRule"/>
</dbReference>
<comment type="subcellular location">
    <subcellularLocation>
        <location evidence="12">Cytoplasm</location>
    </subcellularLocation>
</comment>
<dbReference type="Gene3D" id="3.30.930.10">
    <property type="entry name" value="Bira Bifunctional Protein, Domain 2"/>
    <property type="match status" value="1"/>
</dbReference>
<evidence type="ECO:0000256" key="13">
    <source>
        <dbReference type="SAM" id="Coils"/>
    </source>
</evidence>
<dbReference type="EC" id="6.1.1.7" evidence="12"/>
<comment type="similarity">
    <text evidence="1 12">Belongs to the class-II aminoacyl-tRNA synthetase family.</text>
</comment>
<keyword evidence="8 12" id="KW-0067">ATP-binding</keyword>
<keyword evidence="13" id="KW-0175">Coiled coil</keyword>
<dbReference type="InterPro" id="IPR018162">
    <property type="entry name" value="Ala-tRNA-ligase_IIc_anticod-bd"/>
</dbReference>
<dbReference type="InterPro" id="IPR009000">
    <property type="entry name" value="Transl_B-barrel_sf"/>
</dbReference>
<dbReference type="GO" id="GO:0006419">
    <property type="term" value="P:alanyl-tRNA aminoacylation"/>
    <property type="evidence" value="ECO:0007669"/>
    <property type="project" value="UniProtKB-UniRule"/>
</dbReference>
<evidence type="ECO:0000256" key="8">
    <source>
        <dbReference type="ARBA" id="ARBA00022840"/>
    </source>
</evidence>
<feature type="binding site" evidence="12">
    <location>
        <position position="701"/>
    </location>
    <ligand>
        <name>Zn(2+)</name>
        <dbReference type="ChEBI" id="CHEBI:29105"/>
    </ligand>
</feature>
<dbReference type="Gene3D" id="2.40.30.130">
    <property type="match status" value="1"/>
</dbReference>
<comment type="caution">
    <text evidence="15">The sequence shown here is derived from an EMBL/GenBank/DDBJ whole genome shotgun (WGS) entry which is preliminary data.</text>
</comment>
<evidence type="ECO:0000256" key="5">
    <source>
        <dbReference type="ARBA" id="ARBA00022723"/>
    </source>
</evidence>
<feature type="binding site" evidence="12">
    <location>
        <position position="601"/>
    </location>
    <ligand>
        <name>Zn(2+)</name>
        <dbReference type="ChEBI" id="CHEBI:29105"/>
    </ligand>
</feature>
<accession>A0A7C5L8J5</accession>
<dbReference type="InterPro" id="IPR018165">
    <property type="entry name" value="Ala-tRNA-synth_IIc_core"/>
</dbReference>
<dbReference type="SUPFAM" id="SSF55681">
    <property type="entry name" value="Class II aaRS and biotin synthetases"/>
    <property type="match status" value="1"/>
</dbReference>
<gene>
    <name evidence="12" type="primary">alaS</name>
    <name evidence="15" type="ORF">ENM11_00680</name>
</gene>
<keyword evidence="11 12" id="KW-0030">Aminoacyl-tRNA synthetase</keyword>
<organism evidence="15">
    <name type="scientific">Caldiarchaeum subterraneum</name>
    <dbReference type="NCBI Taxonomy" id="311458"/>
    <lineage>
        <taxon>Archaea</taxon>
        <taxon>Nitrososphaerota</taxon>
        <taxon>Candidatus Caldarchaeales</taxon>
        <taxon>Candidatus Caldarchaeaceae</taxon>
        <taxon>Candidatus Caldarchaeum</taxon>
    </lineage>
</organism>
<comment type="cofactor">
    <cofactor evidence="12">
        <name>Zn(2+)</name>
        <dbReference type="ChEBI" id="CHEBI:29105"/>
    </cofactor>
    <text evidence="12">Binds 1 zinc ion per subunit.</text>
</comment>
<dbReference type="SUPFAM" id="SSF50447">
    <property type="entry name" value="Translation proteins"/>
    <property type="match status" value="1"/>
</dbReference>
<dbReference type="InterPro" id="IPR018163">
    <property type="entry name" value="Thr/Ala-tRNA-synth_IIc_edit"/>
</dbReference>
<evidence type="ECO:0000256" key="6">
    <source>
        <dbReference type="ARBA" id="ARBA00022741"/>
    </source>
</evidence>
<dbReference type="Gene3D" id="6.10.250.550">
    <property type="match status" value="1"/>
</dbReference>
<dbReference type="FunFam" id="3.30.980.10:FF:000004">
    <property type="entry name" value="Alanine--tRNA ligase, cytoplasmic"/>
    <property type="match status" value="1"/>
</dbReference>
<keyword evidence="2 12" id="KW-0963">Cytoplasm</keyword>
<dbReference type="GO" id="GO:0002161">
    <property type="term" value="F:aminoacyl-tRNA deacylase activity"/>
    <property type="evidence" value="ECO:0007669"/>
    <property type="project" value="TreeGrafter"/>
</dbReference>
<dbReference type="PROSITE" id="PS50860">
    <property type="entry name" value="AA_TRNA_LIGASE_II_ALA"/>
    <property type="match status" value="1"/>
</dbReference>
<dbReference type="PANTHER" id="PTHR11777:SF9">
    <property type="entry name" value="ALANINE--TRNA LIGASE, CYTOPLASMIC"/>
    <property type="match status" value="1"/>
</dbReference>
<reference evidence="15" key="1">
    <citation type="journal article" date="2020" name="mSystems">
        <title>Genome- and Community-Level Interaction Insights into Carbon Utilization and Element Cycling Functions of Hydrothermarchaeota in Hydrothermal Sediment.</title>
        <authorList>
            <person name="Zhou Z."/>
            <person name="Liu Y."/>
            <person name="Xu W."/>
            <person name="Pan J."/>
            <person name="Luo Z.H."/>
            <person name="Li M."/>
        </authorList>
    </citation>
    <scope>NUCLEOTIDE SEQUENCE [LARGE SCALE GENOMIC DNA]</scope>
    <source>
        <strain evidence="15">SpSt-1056</strain>
    </source>
</reference>
<feature type="coiled-coil region" evidence="13">
    <location>
        <begin position="760"/>
        <end position="787"/>
    </location>
</feature>
<feature type="domain" description="Alanyl-transfer RNA synthetases family profile" evidence="14">
    <location>
        <begin position="60"/>
        <end position="744"/>
    </location>
</feature>
<keyword evidence="4 12" id="KW-0436">Ligase</keyword>
<evidence type="ECO:0000256" key="10">
    <source>
        <dbReference type="ARBA" id="ARBA00022917"/>
    </source>
</evidence>
<dbReference type="SUPFAM" id="SSF101353">
    <property type="entry name" value="Putative anticodon-binding domain of alanyl-tRNA synthetase (AlaRS)"/>
    <property type="match status" value="1"/>
</dbReference>
<dbReference type="EMBL" id="DRWN01000009">
    <property type="protein sequence ID" value="HHK67658.1"/>
    <property type="molecule type" value="Genomic_DNA"/>
</dbReference>
<keyword evidence="5 12" id="KW-0479">Metal-binding</keyword>
<sequence length="909" mass="101861">MPYDEREYRLAFFIDNGFARRQCNVCGEFFWSLDPNRSNCGESPCVEYSFLDRAYAKVSLTVREARKAFIDFFAERGHTPVKPYPIVARWRTDLYLTDASIVDFQPWVTDGIAPPPANPLVVSQPCARLVDLDKIGLTFGRHLTVFEMGGHHAFNYPDKQIYWKDGTTAYCHEFMTKILGIPAEELVYKESWWAGGGNEGPCLEVIAGGLELATLVFMQFKTLDGGRVETPIKTVDTGYGIERLAWFTKRTPSAFDAIYGELLAKVRELIPINRPPEELLTKYARYTGWVTPKAEATVYELRRKVAQLAGIPLQQVLEQIQPYEKVYSSLDYSRAIAFIISEGVVPSNVKTGYLARLLIRRAYRVLKSVGAEDRLLDLVDLQLMFWKNDFPHLAEMRGEVLEIVEHEINKFKETLSRGAESIAREIKSIKNTVRELPVENLIRYYDDKGITPDIVADIASKEGVTVSIPENFYELVAARHLRETPVKQEQIRVDVSKYPATAKLYYEQPWTFSFRAKVLGVEQGYVILDSTCFYPEGGGAVGDAGRLVFSGKTCEVVDTQVVNDVVLHKVDGPLPQAGDEVEGYVDAERRLSIVRHHTATHILLAAARRVLGKHAWQAGARKEPDKGRLDVYHHIRLTAEQIREIERLANTVVSRRIPVRISWQDRNSAEETYGFSLYQGGEVPLGVIRVVEIPGWDAEACGGLHCENTEDVGLIKIVSTERIQDGVERIIFTAGPASLSRYQRLESNLQQIAESLQTPLEDVARKVTELDEQLKTLRKTVKKLSDKIIAYKAVEIRSVAIQSDKAHIYIAEEEYGDDDYLIKLAAETVNVDRPAIALIYTGAPSSKVVCVANELAAKHGYRAGEIVNRLCSLAGGRGGGSDTLGRGAAPKESLTTALSQLEKIIKPSR</sequence>
<evidence type="ECO:0000256" key="3">
    <source>
        <dbReference type="ARBA" id="ARBA00022555"/>
    </source>
</evidence>
<dbReference type="HAMAP" id="MF_00036_A">
    <property type="entry name" value="Ala_tRNA_synth_A"/>
    <property type="match status" value="1"/>
</dbReference>
<dbReference type="SMART" id="SM00863">
    <property type="entry name" value="tRNA_SAD"/>
    <property type="match status" value="1"/>
</dbReference>
<evidence type="ECO:0000313" key="15">
    <source>
        <dbReference type="EMBL" id="HHK67658.1"/>
    </source>
</evidence>
<dbReference type="InterPro" id="IPR050058">
    <property type="entry name" value="Ala-tRNA_ligase"/>
</dbReference>
<dbReference type="Gene3D" id="3.30.980.10">
    <property type="entry name" value="Threonyl-trna Synthetase, Chain A, domain 2"/>
    <property type="match status" value="1"/>
</dbReference>
<comment type="function">
    <text evidence="12">Catalyzes the attachment of alanine to tRNA(Ala) in a two-step reaction: alanine is first activated by ATP to form Ala-AMP and then transferred to the acceptor end of tRNA(Ala). Also edits incorrectly charged Ser-tRNA(Ala) and Gly-tRNA(Ala) via its editing domain.</text>
</comment>
<dbReference type="Pfam" id="PF01411">
    <property type="entry name" value="tRNA-synt_2c"/>
    <property type="match status" value="1"/>
</dbReference>
<dbReference type="InterPro" id="IPR002318">
    <property type="entry name" value="Ala-tRNA-lgiase_IIc"/>
</dbReference>
<dbReference type="GO" id="GO:0000049">
    <property type="term" value="F:tRNA binding"/>
    <property type="evidence" value="ECO:0007669"/>
    <property type="project" value="UniProtKB-KW"/>
</dbReference>
<dbReference type="CDD" id="cd00673">
    <property type="entry name" value="AlaRS_core"/>
    <property type="match status" value="1"/>
</dbReference>
<dbReference type="Pfam" id="PF07973">
    <property type="entry name" value="tRNA_SAD"/>
    <property type="match status" value="1"/>
</dbReference>
<keyword evidence="7 12" id="KW-0862">Zinc</keyword>
<keyword evidence="9 12" id="KW-0694">RNA-binding</keyword>
<dbReference type="NCBIfam" id="TIGR03683">
    <property type="entry name" value="A-tRNA_syn_arch"/>
    <property type="match status" value="1"/>
</dbReference>
<evidence type="ECO:0000256" key="2">
    <source>
        <dbReference type="ARBA" id="ARBA00022490"/>
    </source>
</evidence>